<dbReference type="InterPro" id="IPR003399">
    <property type="entry name" value="Mce/MlaD"/>
</dbReference>
<accession>A0A9D9NE75</accession>
<dbReference type="Pfam" id="PF02470">
    <property type="entry name" value="MlaD"/>
    <property type="match status" value="1"/>
</dbReference>
<reference evidence="3" key="2">
    <citation type="journal article" date="2021" name="PeerJ">
        <title>Extensive microbial diversity within the chicken gut microbiome revealed by metagenomics and culture.</title>
        <authorList>
            <person name="Gilroy R."/>
            <person name="Ravi A."/>
            <person name="Getino M."/>
            <person name="Pursley I."/>
            <person name="Horton D.L."/>
            <person name="Alikhan N.F."/>
            <person name="Baker D."/>
            <person name="Gharbi K."/>
            <person name="Hall N."/>
            <person name="Watson M."/>
            <person name="Adriaenssens E.M."/>
            <person name="Foster-Nyarko E."/>
            <person name="Jarju S."/>
            <person name="Secka A."/>
            <person name="Antonio M."/>
            <person name="Oren A."/>
            <person name="Chaudhuri R.R."/>
            <person name="La Ragione R."/>
            <person name="Hildebrand F."/>
            <person name="Pallen M.J."/>
        </authorList>
    </citation>
    <scope>NUCLEOTIDE SEQUENCE</scope>
    <source>
        <strain evidence="3">B2-22910</strain>
    </source>
</reference>
<feature type="transmembrane region" description="Helical" evidence="1">
    <location>
        <begin position="7"/>
        <end position="27"/>
    </location>
</feature>
<dbReference type="PANTHER" id="PTHR33371">
    <property type="entry name" value="INTERMEMBRANE PHOSPHOLIPID TRANSPORT SYSTEM BINDING PROTEIN MLAD-RELATED"/>
    <property type="match status" value="1"/>
</dbReference>
<name>A0A9D9NE75_9BACT</name>
<evidence type="ECO:0000313" key="3">
    <source>
        <dbReference type="EMBL" id="MBO8470356.1"/>
    </source>
</evidence>
<sequence>MKQSREFRIGAFVLIVLALSFFVINFLRGKDIFNKEMTLVSSYDTIEGLVPSDPVYIKGFKAGSVTDIEFNPETDMFDVTCSVLKKFNIPADSRMTIYSRDIMGGKAVRIDTGSSSSMAGEGSRLAPCIEPDMLASLSGQMAPLLAKVTATAENLDSVVRSVNAILGEENRQDLRSIIRNLDSTMEQAARVSAAIGGKSQELEDFIDNIVSVSTRLDAISEKADSAMGDIGAVTQALSRSDIEGLVVSFKSLLENMQDPDGTLGKLITDGRMYESLDSLVSDADSLLRKIQENPKKYIKISLF</sequence>
<dbReference type="InterPro" id="IPR052336">
    <property type="entry name" value="MlaD_Phospholipid_Transporter"/>
</dbReference>
<proteinExistence type="predicted"/>
<protein>
    <submittedName>
        <fullName evidence="3">MCE family protein</fullName>
    </submittedName>
</protein>
<keyword evidence="1" id="KW-0812">Transmembrane</keyword>
<evidence type="ECO:0000256" key="1">
    <source>
        <dbReference type="SAM" id="Phobius"/>
    </source>
</evidence>
<evidence type="ECO:0000259" key="2">
    <source>
        <dbReference type="Pfam" id="PF02470"/>
    </source>
</evidence>
<organism evidence="3 4">
    <name type="scientific">Candidatus Cryptobacteroides faecavium</name>
    <dbReference type="NCBI Taxonomy" id="2840762"/>
    <lineage>
        <taxon>Bacteria</taxon>
        <taxon>Pseudomonadati</taxon>
        <taxon>Bacteroidota</taxon>
        <taxon>Bacteroidia</taxon>
        <taxon>Bacteroidales</taxon>
        <taxon>Candidatus Cryptobacteroides</taxon>
    </lineage>
</organism>
<feature type="domain" description="Mce/MlaD" evidence="2">
    <location>
        <begin position="39"/>
        <end position="113"/>
    </location>
</feature>
<dbReference type="PANTHER" id="PTHR33371:SF4">
    <property type="entry name" value="INTERMEMBRANE PHOSPHOLIPID TRANSPORT SYSTEM BINDING PROTEIN MLAD"/>
    <property type="match status" value="1"/>
</dbReference>
<gene>
    <name evidence="3" type="ORF">IAB82_01005</name>
</gene>
<reference evidence="3" key="1">
    <citation type="submission" date="2020-10" db="EMBL/GenBank/DDBJ databases">
        <authorList>
            <person name="Gilroy R."/>
        </authorList>
    </citation>
    <scope>NUCLEOTIDE SEQUENCE</scope>
    <source>
        <strain evidence="3">B2-22910</strain>
    </source>
</reference>
<keyword evidence="1" id="KW-1133">Transmembrane helix</keyword>
<evidence type="ECO:0000313" key="4">
    <source>
        <dbReference type="Proteomes" id="UP000823603"/>
    </source>
</evidence>
<dbReference type="Proteomes" id="UP000823603">
    <property type="component" value="Unassembled WGS sequence"/>
</dbReference>
<comment type="caution">
    <text evidence="3">The sequence shown here is derived from an EMBL/GenBank/DDBJ whole genome shotgun (WGS) entry which is preliminary data.</text>
</comment>
<keyword evidence="1" id="KW-0472">Membrane</keyword>
<dbReference type="AlphaFoldDB" id="A0A9D9NE75"/>
<dbReference type="EMBL" id="JADIMB010000007">
    <property type="protein sequence ID" value="MBO8470356.1"/>
    <property type="molecule type" value="Genomic_DNA"/>
</dbReference>